<proteinExistence type="predicted"/>
<evidence type="ECO:0000313" key="2">
    <source>
        <dbReference type="EMBL" id="KAH8039263.1"/>
    </source>
</evidence>
<gene>
    <name evidence="2" type="ORF">HPB51_005509</name>
</gene>
<name>A0A9J6EYA4_RHIMP</name>
<accession>A0A9J6EYA4</accession>
<dbReference type="AlphaFoldDB" id="A0A9J6EYA4"/>
<evidence type="ECO:0000256" key="1">
    <source>
        <dbReference type="SAM" id="MobiDB-lite"/>
    </source>
</evidence>
<comment type="caution">
    <text evidence="2">The sequence shown here is derived from an EMBL/GenBank/DDBJ whole genome shotgun (WGS) entry which is preliminary data.</text>
</comment>
<dbReference type="Proteomes" id="UP000821866">
    <property type="component" value="Chromosome 1"/>
</dbReference>
<reference evidence="2" key="1">
    <citation type="journal article" date="2020" name="Cell">
        <title>Large-Scale Comparative Analyses of Tick Genomes Elucidate Their Genetic Diversity and Vector Capacities.</title>
        <authorList>
            <consortium name="Tick Genome and Microbiome Consortium (TIGMIC)"/>
            <person name="Jia N."/>
            <person name="Wang J."/>
            <person name="Shi W."/>
            <person name="Du L."/>
            <person name="Sun Y."/>
            <person name="Zhan W."/>
            <person name="Jiang J.F."/>
            <person name="Wang Q."/>
            <person name="Zhang B."/>
            <person name="Ji P."/>
            <person name="Bell-Sakyi L."/>
            <person name="Cui X.M."/>
            <person name="Yuan T.T."/>
            <person name="Jiang B.G."/>
            <person name="Yang W.F."/>
            <person name="Lam T.T."/>
            <person name="Chang Q.C."/>
            <person name="Ding S.J."/>
            <person name="Wang X.J."/>
            <person name="Zhu J.G."/>
            <person name="Ruan X.D."/>
            <person name="Zhao L."/>
            <person name="Wei J.T."/>
            <person name="Ye R.Z."/>
            <person name="Que T.C."/>
            <person name="Du C.H."/>
            <person name="Zhou Y.H."/>
            <person name="Cheng J.X."/>
            <person name="Dai P.F."/>
            <person name="Guo W.B."/>
            <person name="Han X.H."/>
            <person name="Huang E.J."/>
            <person name="Li L.F."/>
            <person name="Wei W."/>
            <person name="Gao Y.C."/>
            <person name="Liu J.Z."/>
            <person name="Shao H.Z."/>
            <person name="Wang X."/>
            <person name="Wang C.C."/>
            <person name="Yang T.C."/>
            <person name="Huo Q.B."/>
            <person name="Li W."/>
            <person name="Chen H.Y."/>
            <person name="Chen S.E."/>
            <person name="Zhou L.G."/>
            <person name="Ni X.B."/>
            <person name="Tian J.H."/>
            <person name="Sheng Y."/>
            <person name="Liu T."/>
            <person name="Pan Y.S."/>
            <person name="Xia L.Y."/>
            <person name="Li J."/>
            <person name="Zhao F."/>
            <person name="Cao W.C."/>
        </authorList>
    </citation>
    <scope>NUCLEOTIDE SEQUENCE</scope>
    <source>
        <strain evidence="2">Rmic-2018</strain>
    </source>
</reference>
<feature type="compositionally biased region" description="Polar residues" evidence="1">
    <location>
        <begin position="77"/>
        <end position="90"/>
    </location>
</feature>
<protein>
    <submittedName>
        <fullName evidence="2">Uncharacterized protein</fullName>
    </submittedName>
</protein>
<dbReference type="EMBL" id="JABSTU010000001">
    <property type="protein sequence ID" value="KAH8039263.1"/>
    <property type="molecule type" value="Genomic_DNA"/>
</dbReference>
<organism evidence="2 3">
    <name type="scientific">Rhipicephalus microplus</name>
    <name type="common">Cattle tick</name>
    <name type="synonym">Boophilus microplus</name>
    <dbReference type="NCBI Taxonomy" id="6941"/>
    <lineage>
        <taxon>Eukaryota</taxon>
        <taxon>Metazoa</taxon>
        <taxon>Ecdysozoa</taxon>
        <taxon>Arthropoda</taxon>
        <taxon>Chelicerata</taxon>
        <taxon>Arachnida</taxon>
        <taxon>Acari</taxon>
        <taxon>Parasitiformes</taxon>
        <taxon>Ixodida</taxon>
        <taxon>Ixodoidea</taxon>
        <taxon>Ixodidae</taxon>
        <taxon>Rhipicephalinae</taxon>
        <taxon>Rhipicephalus</taxon>
        <taxon>Boophilus</taxon>
    </lineage>
</organism>
<evidence type="ECO:0000313" key="3">
    <source>
        <dbReference type="Proteomes" id="UP000821866"/>
    </source>
</evidence>
<feature type="region of interest" description="Disordered" evidence="1">
    <location>
        <begin position="55"/>
        <end position="175"/>
    </location>
</feature>
<keyword evidence="3" id="KW-1185">Reference proteome</keyword>
<reference evidence="2" key="2">
    <citation type="submission" date="2021-09" db="EMBL/GenBank/DDBJ databases">
        <authorList>
            <person name="Jia N."/>
            <person name="Wang J."/>
            <person name="Shi W."/>
            <person name="Du L."/>
            <person name="Sun Y."/>
            <person name="Zhan W."/>
            <person name="Jiang J."/>
            <person name="Wang Q."/>
            <person name="Zhang B."/>
            <person name="Ji P."/>
            <person name="Sakyi L.B."/>
            <person name="Cui X."/>
            <person name="Yuan T."/>
            <person name="Jiang B."/>
            <person name="Yang W."/>
            <person name="Lam T.T.-Y."/>
            <person name="Chang Q."/>
            <person name="Ding S."/>
            <person name="Wang X."/>
            <person name="Zhu J."/>
            <person name="Ruan X."/>
            <person name="Zhao L."/>
            <person name="Wei J."/>
            <person name="Que T."/>
            <person name="Du C."/>
            <person name="Cheng J."/>
            <person name="Dai P."/>
            <person name="Han X."/>
            <person name="Huang E."/>
            <person name="Gao Y."/>
            <person name="Liu J."/>
            <person name="Shao H."/>
            <person name="Ye R."/>
            <person name="Li L."/>
            <person name="Wei W."/>
            <person name="Wang X."/>
            <person name="Wang C."/>
            <person name="Huo Q."/>
            <person name="Li W."/>
            <person name="Guo W."/>
            <person name="Chen H."/>
            <person name="Chen S."/>
            <person name="Zhou L."/>
            <person name="Zhou L."/>
            <person name="Ni X."/>
            <person name="Tian J."/>
            <person name="Zhou Y."/>
            <person name="Sheng Y."/>
            <person name="Liu T."/>
            <person name="Pan Y."/>
            <person name="Xia L."/>
            <person name="Li J."/>
            <person name="Zhao F."/>
            <person name="Cao W."/>
        </authorList>
    </citation>
    <scope>NUCLEOTIDE SEQUENCE</scope>
    <source>
        <strain evidence="2">Rmic-2018</strain>
        <tissue evidence="2">Larvae</tissue>
    </source>
</reference>
<feature type="compositionally biased region" description="Basic residues" evidence="1">
    <location>
        <begin position="147"/>
        <end position="157"/>
    </location>
</feature>
<sequence>MELFADEDSVCPVPKDNSSCPLQVQEMFVSFPESIEPPDKPNMLMEHGQQKHVMGITNNPTERPANIPEGQPFAQHVNLSDENTKSTVDVVQSLRGPPSTLTSVKSEPLAQGRPPEASADSLSGIFPTPVQPPPPVARNKAPSTKPASKKRKPKTQAKKTALGVSVQPLQLHSMKPFTTLGVNSIASDSASALMWFPQSP</sequence>
<dbReference type="VEuPathDB" id="VectorBase:LOC119161886"/>